<protein>
    <submittedName>
        <fullName evidence="2">Pecanex-like protein</fullName>
    </submittedName>
</protein>
<name>A0AC35TQN2_9BILA</name>
<sequence length="139" mass="15692">MSSLLVLYAKCLAGTSVSFMLIFFILYVNNKYLQKIRRTYRVSPFRQTHVPDSQKRKVYPLESSNLNNVTIEMARDASSLDDLSKLCNEESDGLLSSSLLLTLKSTTESSDKEANNDEEAHSKCVGWVTHQGTRVTAMY</sequence>
<evidence type="ECO:0000313" key="2">
    <source>
        <dbReference type="WBParaSite" id="RSKR_0000301275.1"/>
    </source>
</evidence>
<reference evidence="2" key="1">
    <citation type="submission" date="2016-11" db="UniProtKB">
        <authorList>
            <consortium name="WormBaseParasite"/>
        </authorList>
    </citation>
    <scope>IDENTIFICATION</scope>
    <source>
        <strain evidence="2">KR3021</strain>
    </source>
</reference>
<dbReference type="WBParaSite" id="RSKR_0000301275.1">
    <property type="protein sequence ID" value="RSKR_0000301275.1"/>
    <property type="gene ID" value="RSKR_0000301275"/>
</dbReference>
<dbReference type="Proteomes" id="UP000095286">
    <property type="component" value="Unplaced"/>
</dbReference>
<organism evidence="1 2">
    <name type="scientific">Rhabditophanes sp. KR3021</name>
    <dbReference type="NCBI Taxonomy" id="114890"/>
    <lineage>
        <taxon>Eukaryota</taxon>
        <taxon>Metazoa</taxon>
        <taxon>Ecdysozoa</taxon>
        <taxon>Nematoda</taxon>
        <taxon>Chromadorea</taxon>
        <taxon>Rhabditida</taxon>
        <taxon>Tylenchina</taxon>
        <taxon>Panagrolaimomorpha</taxon>
        <taxon>Strongyloidoidea</taxon>
        <taxon>Alloionematidae</taxon>
        <taxon>Rhabditophanes</taxon>
    </lineage>
</organism>
<proteinExistence type="predicted"/>
<accession>A0AC35TQN2</accession>
<evidence type="ECO:0000313" key="1">
    <source>
        <dbReference type="Proteomes" id="UP000095286"/>
    </source>
</evidence>